<dbReference type="Gene3D" id="2.130.10.10">
    <property type="entry name" value="YVTN repeat-like/Quinoprotein amine dehydrogenase"/>
    <property type="match status" value="2"/>
</dbReference>
<dbReference type="SUPFAM" id="SSF110296">
    <property type="entry name" value="Oligoxyloglucan reducing end-specific cellobiohydrolase"/>
    <property type="match status" value="1"/>
</dbReference>
<dbReference type="GeneID" id="95403788"/>
<proteinExistence type="predicted"/>
<keyword evidence="3" id="KW-1185">Reference proteome</keyword>
<feature type="chain" id="PRO_5045756825" evidence="1">
    <location>
        <begin position="22"/>
        <end position="431"/>
    </location>
</feature>
<dbReference type="RefSeq" id="WP_007130051.1">
    <property type="nucleotide sequence ID" value="NZ_BOSA01000007.1"/>
</dbReference>
<feature type="signal peptide" evidence="1">
    <location>
        <begin position="1"/>
        <end position="21"/>
    </location>
</feature>
<sequence length="431" mass="48221">MRPRRFLLRLSTLAFIVCMLASCTSEPVKKQQQPSTEGPPEPIMQDAAEEEGQVITLVTPETSQKAPEEKSKYQIHTRLTDFHLLSETTGIAWGITNASLRLYQTQDYGETWMDISPSSNVEFGSKLVYGKDIVFTDKDHGWIIRNMQGSTETVLLHTSDGGKSWKISALPKSGIVTALSFVSSEQGWIMASGSSSKGLEEKLLYRTNDGIVWHEVMQNTEYPRTRIPGTVIPRTGSMIGMRFTNPQVGFATVQELQSSKLYITRDGGSQWKSSAQVFQSDSLDRCGSVYAGTPQALGFVGEEVYIPVVCMVKDAPKYMGYFTADTGRSWNLVSFPMTGDPNKGSIQPVFRRLHDGWAMVNGIVYHTTDMGRNWKPYPRDELLTSNLKKYPKVVKMQFISSDVGWLLIETEDKKRSRLMMSTDGGVSWQGL</sequence>
<evidence type="ECO:0000313" key="2">
    <source>
        <dbReference type="EMBL" id="MBP1892664.1"/>
    </source>
</evidence>
<protein>
    <submittedName>
        <fullName evidence="2">Photosystem II stability/assembly factor-like uncharacterized protein</fullName>
    </submittedName>
</protein>
<comment type="caution">
    <text evidence="2">The sequence shown here is derived from an EMBL/GenBank/DDBJ whole genome shotgun (WGS) entry which is preliminary data.</text>
</comment>
<organism evidence="2 3">
    <name type="scientific">Paenibacillus lactis</name>
    <dbReference type="NCBI Taxonomy" id="228574"/>
    <lineage>
        <taxon>Bacteria</taxon>
        <taxon>Bacillati</taxon>
        <taxon>Bacillota</taxon>
        <taxon>Bacilli</taxon>
        <taxon>Bacillales</taxon>
        <taxon>Paenibacillaceae</taxon>
        <taxon>Paenibacillus</taxon>
    </lineage>
</organism>
<dbReference type="Proteomes" id="UP000706926">
    <property type="component" value="Unassembled WGS sequence"/>
</dbReference>
<name>A0ABS4F8S5_9BACL</name>
<accession>A0ABS4F8S5</accession>
<dbReference type="PROSITE" id="PS51257">
    <property type="entry name" value="PROKAR_LIPOPROTEIN"/>
    <property type="match status" value="1"/>
</dbReference>
<dbReference type="PANTHER" id="PTHR47199">
    <property type="entry name" value="PHOTOSYSTEM II STABILITY/ASSEMBLY FACTOR HCF136, CHLOROPLASTIC"/>
    <property type="match status" value="1"/>
</dbReference>
<keyword evidence="1" id="KW-0732">Signal</keyword>
<gene>
    <name evidence="2" type="ORF">J2Z18_001766</name>
</gene>
<reference evidence="2 3" key="1">
    <citation type="submission" date="2021-03" db="EMBL/GenBank/DDBJ databases">
        <title>Genomic Encyclopedia of Type Strains, Phase IV (KMG-IV): sequencing the most valuable type-strain genomes for metagenomic binning, comparative biology and taxonomic classification.</title>
        <authorList>
            <person name="Goeker M."/>
        </authorList>
    </citation>
    <scope>NUCLEOTIDE SEQUENCE [LARGE SCALE GENOMIC DNA]</scope>
    <source>
        <strain evidence="2 3">DSM 15596</strain>
    </source>
</reference>
<evidence type="ECO:0000313" key="3">
    <source>
        <dbReference type="Proteomes" id="UP000706926"/>
    </source>
</evidence>
<dbReference type="EMBL" id="JAGGKI010000004">
    <property type="protein sequence ID" value="MBP1892664.1"/>
    <property type="molecule type" value="Genomic_DNA"/>
</dbReference>
<dbReference type="InterPro" id="IPR015943">
    <property type="entry name" value="WD40/YVTN_repeat-like_dom_sf"/>
</dbReference>
<evidence type="ECO:0000256" key="1">
    <source>
        <dbReference type="SAM" id="SignalP"/>
    </source>
</evidence>
<dbReference type="PANTHER" id="PTHR47199:SF2">
    <property type="entry name" value="PHOTOSYSTEM II STABILITY_ASSEMBLY FACTOR HCF136, CHLOROPLASTIC"/>
    <property type="match status" value="1"/>
</dbReference>